<dbReference type="SMART" id="SM00248">
    <property type="entry name" value="ANK"/>
    <property type="match status" value="4"/>
</dbReference>
<dbReference type="EMBL" id="JAAOAQ010000125">
    <property type="protein sequence ID" value="KAF5565811.1"/>
    <property type="molecule type" value="Genomic_DNA"/>
</dbReference>
<proteinExistence type="predicted"/>
<evidence type="ECO:0000313" key="5">
    <source>
        <dbReference type="Proteomes" id="UP000582016"/>
    </source>
</evidence>
<evidence type="ECO:0000256" key="2">
    <source>
        <dbReference type="ARBA" id="ARBA00023043"/>
    </source>
</evidence>
<dbReference type="SUPFAM" id="SSF48403">
    <property type="entry name" value="Ankyrin repeat"/>
    <property type="match status" value="1"/>
</dbReference>
<reference evidence="4 5" key="1">
    <citation type="submission" date="2020-05" db="EMBL/GenBank/DDBJ databases">
        <title>Identification and distribution of gene clusters putatively required for synthesis of sphingolipid metabolism inhibitors in phylogenetically diverse species of the filamentous fungus Fusarium.</title>
        <authorList>
            <person name="Kim H.-S."/>
            <person name="Busman M."/>
            <person name="Brown D.W."/>
            <person name="Divon H."/>
            <person name="Uhlig S."/>
            <person name="Proctor R.H."/>
        </authorList>
    </citation>
    <scope>NUCLEOTIDE SEQUENCE [LARGE SCALE GENOMIC DNA]</scope>
    <source>
        <strain evidence="4 5">NRRL 13617</strain>
    </source>
</reference>
<sequence length="496" mass="55869">MSGTLDAAGLALAATELCRHLASDLYFLIREIKDASKDAVRALFDANVPQARLERDFRVSINRALENVHRDLESLKDKLKIAVILEAKGSKRLEAWNIKERLAGSEELLQSHFLMLSIYISYKTRDEVANFKALLRPILEKLLVHATLTEERQRNQVAESRCIRRLQHLTDEHGASNTLLEDKSDLDYHDAFKTWKRESDNMIMTIANPPIKCQKPRTTSHLFATRAAMVLGPGLSRVEEILDEPPEDVTEELLDWCKEQGYPVKVSNFRYDLIYETAPVALRGTAPIHQAIKTNNMTVLEKMLSQDCNNEVRLEDGSQDLTPFLLACSELKANAVKILLAKGAKADATDRKGQTGLHLCQSSKFEGRRVAKRLLEDPRAMALDVNAQDQFGMTATHIAARVGDVKMLEYLLLDQHSKKVADPNAQQQDGSTPLMVALKSNIPNKKQVIDVLLRYSDLSIKNKYGEDAKKVAPKEVRRPNSESHLRVFLRGAVQDM</sequence>
<evidence type="ECO:0000256" key="3">
    <source>
        <dbReference type="PROSITE-ProRule" id="PRU00023"/>
    </source>
</evidence>
<dbReference type="InterPro" id="IPR051165">
    <property type="entry name" value="Multifunctional_ANK_Repeat"/>
</dbReference>
<gene>
    <name evidence="4" type="ORF">FPHYL_4029</name>
</gene>
<keyword evidence="5" id="KW-1185">Reference proteome</keyword>
<protein>
    <submittedName>
        <fullName evidence="4">Ankyrin repeat domain-containing protein</fullName>
    </submittedName>
</protein>
<evidence type="ECO:0000313" key="4">
    <source>
        <dbReference type="EMBL" id="KAF5565811.1"/>
    </source>
</evidence>
<organism evidence="4 5">
    <name type="scientific">Fusarium phyllophilum</name>
    <dbReference type="NCBI Taxonomy" id="47803"/>
    <lineage>
        <taxon>Eukaryota</taxon>
        <taxon>Fungi</taxon>
        <taxon>Dikarya</taxon>
        <taxon>Ascomycota</taxon>
        <taxon>Pezizomycotina</taxon>
        <taxon>Sordariomycetes</taxon>
        <taxon>Hypocreomycetidae</taxon>
        <taxon>Hypocreales</taxon>
        <taxon>Nectriaceae</taxon>
        <taxon>Fusarium</taxon>
        <taxon>Fusarium fujikuroi species complex</taxon>
    </lineage>
</organism>
<dbReference type="Proteomes" id="UP000582016">
    <property type="component" value="Unassembled WGS sequence"/>
</dbReference>
<dbReference type="OrthoDB" id="539213at2759"/>
<dbReference type="AlphaFoldDB" id="A0A8H5K495"/>
<dbReference type="InterPro" id="IPR002110">
    <property type="entry name" value="Ankyrin_rpt"/>
</dbReference>
<evidence type="ECO:0000256" key="1">
    <source>
        <dbReference type="ARBA" id="ARBA00022737"/>
    </source>
</evidence>
<dbReference type="InterPro" id="IPR036770">
    <property type="entry name" value="Ankyrin_rpt-contain_sf"/>
</dbReference>
<dbReference type="PANTHER" id="PTHR24123">
    <property type="entry name" value="ANKYRIN REPEAT-CONTAINING"/>
    <property type="match status" value="1"/>
</dbReference>
<dbReference type="PANTHER" id="PTHR24123:SF33">
    <property type="entry name" value="PROTEIN HOS4"/>
    <property type="match status" value="1"/>
</dbReference>
<dbReference type="Pfam" id="PF12796">
    <property type="entry name" value="Ank_2"/>
    <property type="match status" value="1"/>
</dbReference>
<name>A0A8H5K495_9HYPO</name>
<dbReference type="Gene3D" id="1.25.40.20">
    <property type="entry name" value="Ankyrin repeat-containing domain"/>
    <property type="match status" value="1"/>
</dbReference>
<keyword evidence="1" id="KW-0677">Repeat</keyword>
<dbReference type="PROSITE" id="PS50088">
    <property type="entry name" value="ANK_REPEAT"/>
    <property type="match status" value="1"/>
</dbReference>
<accession>A0A8H5K495</accession>
<keyword evidence="2 3" id="KW-0040">ANK repeat</keyword>
<feature type="repeat" description="ANK" evidence="3">
    <location>
        <begin position="319"/>
        <end position="351"/>
    </location>
</feature>
<comment type="caution">
    <text evidence="4">The sequence shown here is derived from an EMBL/GenBank/DDBJ whole genome shotgun (WGS) entry which is preliminary data.</text>
</comment>